<protein>
    <submittedName>
        <fullName evidence="2">Protein BNI4</fullName>
    </submittedName>
</protein>
<dbReference type="PANTHER" id="PTHR12751">
    <property type="entry name" value="PHOSPHATASE AND ACTIN REGULATOR PHACTR"/>
    <property type="match status" value="1"/>
</dbReference>
<dbReference type="Proteomes" id="UP000078397">
    <property type="component" value="Unassembled WGS sequence"/>
</dbReference>
<reference evidence="2 3" key="1">
    <citation type="journal article" date="2016" name="PLoS Pathog.">
        <title>Biosynthesis of antibiotic leucinostatins in bio-control fungus Purpureocillium lilacinum and their inhibition on phytophthora revealed by genome mining.</title>
        <authorList>
            <person name="Wang G."/>
            <person name="Liu Z."/>
            <person name="Lin R."/>
            <person name="Li E."/>
            <person name="Mao Z."/>
            <person name="Ling J."/>
            <person name="Yang Y."/>
            <person name="Yin W.B."/>
            <person name="Xie B."/>
        </authorList>
    </citation>
    <scope>NUCLEOTIDE SEQUENCE [LARGE SCALE GENOMIC DNA]</scope>
    <source>
        <strain evidence="2">170</strain>
    </source>
</reference>
<dbReference type="STRING" id="1380566.A0A179FY70"/>
<feature type="compositionally biased region" description="Low complexity" evidence="1">
    <location>
        <begin position="366"/>
        <end position="380"/>
    </location>
</feature>
<feature type="compositionally biased region" description="Polar residues" evidence="1">
    <location>
        <begin position="1"/>
        <end position="58"/>
    </location>
</feature>
<feature type="region of interest" description="Disordered" evidence="1">
    <location>
        <begin position="136"/>
        <end position="207"/>
    </location>
</feature>
<dbReference type="GO" id="GO:0003779">
    <property type="term" value="F:actin binding"/>
    <property type="evidence" value="ECO:0007669"/>
    <property type="project" value="TreeGrafter"/>
</dbReference>
<sequence length="752" mass="80290">MAALVQTYTHQTPTATMLQTRPSSTGGMMAPSQSHGSHPYNMSNSQAPRSAYTSNGSSGYRGGSVPAQPFAFSSTPNLSQTLSWQQYGTYRTASSPTGPTSQTFDSGMSYRPATQNSPSVNSMGYSNSFGVGYGGSRDDSALTPGRITSPAARPQSFLSVSTQPSFSSSTKQSGPDRYRRTTTVQSSHHNRSQSTTLPPSPSMVPPSQAYQANRRYSASNMSANQGLVSVSSMDDLQQYRKASQDDAMRMRRRSVHTIETREIGNARPISRDSAEGKQARLVQTNSHSRNGSSESVASTRSSHSRPSSATNRNVPTPTGNPSLLGSDETTAKNDQKMLSVPARGSSSDVVKRTHSPSPLSKPATMANDANEDSASSAAGATANLDSPAAKQLAALNQKGGKGKSKTSRLRRAFSFGSAAEFRKAAEEAEKAEPSKLHKEPTEEEAYDAEQARIAQAQEAGGIGNSIYGGRFFGSTDNLSISSTASSASIMIRKMGRGMKKSTRSLVGLFRPKSVVGVPAPDPPAPEASQAAVSMITVEAETQRVNVTAEPHAANGGTGFPRLERNSIDAAHVPETGSERLGSSAGEQRKSIVGGDKERAEVLAAVRKGILKRAGSPSVKPTEESTSPDLVLPNIPAIADSPISSAPSTPNDETHGHRRTGSIAIGSEDYFMSALRLRQDSQSGTPPAKRNATFSPRIIFYDTWPSQEYDRRGEIATCNRLTPLLAQQIKEELNSFKMEMEVHENSKIYTHFF</sequence>
<dbReference type="OrthoDB" id="5563016at2759"/>
<dbReference type="GO" id="GO:0030036">
    <property type="term" value="P:actin cytoskeleton organization"/>
    <property type="evidence" value="ECO:0007669"/>
    <property type="project" value="TreeGrafter"/>
</dbReference>
<feature type="compositionally biased region" description="Low complexity" evidence="1">
    <location>
        <begin position="292"/>
        <end position="308"/>
    </location>
</feature>
<dbReference type="EMBL" id="LSBJ02000002">
    <property type="protein sequence ID" value="OAQ70178.1"/>
    <property type="molecule type" value="Genomic_DNA"/>
</dbReference>
<feature type="region of interest" description="Disordered" evidence="1">
    <location>
        <begin position="613"/>
        <end position="632"/>
    </location>
</feature>
<feature type="compositionally biased region" description="Polar residues" evidence="1">
    <location>
        <begin position="281"/>
        <end position="291"/>
    </location>
</feature>
<feature type="region of interest" description="Disordered" evidence="1">
    <location>
        <begin position="240"/>
        <end position="381"/>
    </location>
</feature>
<accession>A0A179FY70</accession>
<feature type="region of interest" description="Disordered" evidence="1">
    <location>
        <begin position="90"/>
        <end position="123"/>
    </location>
</feature>
<feature type="compositionally biased region" description="Basic and acidic residues" evidence="1">
    <location>
        <begin position="256"/>
        <end position="278"/>
    </location>
</feature>
<feature type="region of interest" description="Disordered" evidence="1">
    <location>
        <begin position="424"/>
        <end position="444"/>
    </location>
</feature>
<evidence type="ECO:0000313" key="2">
    <source>
        <dbReference type="EMBL" id="OAQ70178.1"/>
    </source>
</evidence>
<feature type="compositionally biased region" description="Polar residues" evidence="1">
    <location>
        <begin position="309"/>
        <end position="323"/>
    </location>
</feature>
<dbReference type="GeneID" id="28846290"/>
<dbReference type="KEGG" id="pchm:VFPPC_02689"/>
<name>A0A179FY70_METCM</name>
<feature type="region of interest" description="Disordered" evidence="1">
    <location>
        <begin position="639"/>
        <end position="662"/>
    </location>
</feature>
<gene>
    <name evidence="2" type="ORF">VFPPC_02689</name>
</gene>
<dbReference type="PANTHER" id="PTHR12751:SF18">
    <property type="entry name" value="PHOSPHATASE AND ACTIN REGULATOR 1"/>
    <property type="match status" value="1"/>
</dbReference>
<feature type="region of interest" description="Disordered" evidence="1">
    <location>
        <begin position="574"/>
        <end position="593"/>
    </location>
</feature>
<keyword evidence="3" id="KW-1185">Reference proteome</keyword>
<proteinExistence type="predicted"/>
<evidence type="ECO:0000256" key="1">
    <source>
        <dbReference type="SAM" id="MobiDB-lite"/>
    </source>
</evidence>
<feature type="compositionally biased region" description="Low complexity" evidence="1">
    <location>
        <begin position="156"/>
        <end position="173"/>
    </location>
</feature>
<dbReference type="RefSeq" id="XP_018146715.1">
    <property type="nucleotide sequence ID" value="XM_018282296.1"/>
</dbReference>
<evidence type="ECO:0000313" key="3">
    <source>
        <dbReference type="Proteomes" id="UP000078397"/>
    </source>
</evidence>
<feature type="compositionally biased region" description="Polar residues" evidence="1">
    <location>
        <begin position="181"/>
        <end position="197"/>
    </location>
</feature>
<dbReference type="AlphaFoldDB" id="A0A179FY70"/>
<comment type="caution">
    <text evidence="2">The sequence shown here is derived from an EMBL/GenBank/DDBJ whole genome shotgun (WGS) entry which is preliminary data.</text>
</comment>
<organism evidence="2 3">
    <name type="scientific">Pochonia chlamydosporia 170</name>
    <dbReference type="NCBI Taxonomy" id="1380566"/>
    <lineage>
        <taxon>Eukaryota</taxon>
        <taxon>Fungi</taxon>
        <taxon>Dikarya</taxon>
        <taxon>Ascomycota</taxon>
        <taxon>Pezizomycotina</taxon>
        <taxon>Sordariomycetes</taxon>
        <taxon>Hypocreomycetidae</taxon>
        <taxon>Hypocreales</taxon>
        <taxon>Clavicipitaceae</taxon>
        <taxon>Pochonia</taxon>
    </lineage>
</organism>
<feature type="region of interest" description="Disordered" evidence="1">
    <location>
        <begin position="1"/>
        <end position="60"/>
    </location>
</feature>
<feature type="compositionally biased region" description="Basic and acidic residues" evidence="1">
    <location>
        <begin position="424"/>
        <end position="440"/>
    </location>
</feature>